<evidence type="ECO:0000313" key="2">
    <source>
        <dbReference type="EMBL" id="NOV95476.1"/>
    </source>
</evidence>
<accession>A0ABX2A1K1</accession>
<name>A0ABX2A1K1_9MICO</name>
<dbReference type="Proteomes" id="UP000757540">
    <property type="component" value="Unassembled WGS sequence"/>
</dbReference>
<proteinExistence type="predicted"/>
<feature type="domain" description="DUF2087" evidence="1">
    <location>
        <begin position="104"/>
        <end position="173"/>
    </location>
</feature>
<sequence>MSNEWRQVVAALADEDRLRLFARIVEGGPGRGDAGAPTAEVLIVDALTADDRRRLSTLCDAGLVSVQDGTPRAAPGRFRELLTAAASAEPAPPSGPERLLTDGRLQGMPRRQRDRQEVVRYLATQVLALHEPVSERTLTDRLRRRTADPVGLRRALVDAGLVTRTRDGAEYWRTTVTEFDSESDGASPP</sequence>
<dbReference type="EMBL" id="JABEZU010000001">
    <property type="protein sequence ID" value="NOV95476.1"/>
    <property type="molecule type" value="Genomic_DNA"/>
</dbReference>
<evidence type="ECO:0000313" key="3">
    <source>
        <dbReference type="Proteomes" id="UP000757540"/>
    </source>
</evidence>
<comment type="caution">
    <text evidence="2">The sequence shown here is derived from an EMBL/GenBank/DDBJ whole genome shotgun (WGS) entry which is preliminary data.</text>
</comment>
<gene>
    <name evidence="2" type="ORF">HDG69_000029</name>
</gene>
<organism evidence="2 3">
    <name type="scientific">Isoptericola halotolerans</name>
    <dbReference type="NCBI Taxonomy" id="300560"/>
    <lineage>
        <taxon>Bacteria</taxon>
        <taxon>Bacillati</taxon>
        <taxon>Actinomycetota</taxon>
        <taxon>Actinomycetes</taxon>
        <taxon>Micrococcales</taxon>
        <taxon>Promicromonosporaceae</taxon>
        <taxon>Isoptericola</taxon>
    </lineage>
</organism>
<dbReference type="RefSeq" id="WP_246255932.1">
    <property type="nucleotide sequence ID" value="NZ_BAAAML010000002.1"/>
</dbReference>
<reference evidence="2 3" key="1">
    <citation type="submission" date="2020-05" db="EMBL/GenBank/DDBJ databases">
        <title>Genomic Encyclopedia of Type Strains, Phase III (KMG-III): the genomes of soil and plant-associated and newly described type strains.</title>
        <authorList>
            <person name="Whitman W."/>
        </authorList>
    </citation>
    <scope>NUCLEOTIDE SEQUENCE [LARGE SCALE GENOMIC DNA]</scope>
    <source>
        <strain evidence="2 3">KCTC 19046</strain>
    </source>
</reference>
<dbReference type="InterPro" id="IPR018656">
    <property type="entry name" value="DUF2087"/>
</dbReference>
<evidence type="ECO:0000259" key="1">
    <source>
        <dbReference type="Pfam" id="PF09860"/>
    </source>
</evidence>
<keyword evidence="3" id="KW-1185">Reference proteome</keyword>
<dbReference type="Pfam" id="PF09860">
    <property type="entry name" value="DUF2087"/>
    <property type="match status" value="1"/>
</dbReference>
<protein>
    <recommendedName>
        <fullName evidence="1">DUF2087 domain-containing protein</fullName>
    </recommendedName>
</protein>